<name>W0RSM1_9BACT</name>
<evidence type="ECO:0000259" key="2">
    <source>
        <dbReference type="Pfam" id="PF14344"/>
    </source>
</evidence>
<evidence type="ECO:0000256" key="1">
    <source>
        <dbReference type="SAM" id="SignalP"/>
    </source>
</evidence>
<dbReference type="Proteomes" id="UP000019151">
    <property type="component" value="Plasmid 2"/>
</dbReference>
<keyword evidence="4" id="KW-1185">Reference proteome</keyword>
<dbReference type="InParanoid" id="W0RSM1"/>
<keyword evidence="1" id="KW-0732">Signal</keyword>
<sequence>MKTASVMPVVATVLCAAACGDSPTAVATPAKVRFFNAVWPTQDKIGFTTNTQFAAGSALAYLQSTPTCSTLDAGTTTFGIGLANASGTALNSNTFVTLNDQTITDGGDYIVLAGGNINHPSVVLLDNSFSGTLGANQAAVRFVNLAGGSEGPVDVSKGTAGSGPTTVVRANMGFRDATPFSTVTSGPNPYTITYTDTNQPLVSGSDATLNLQAGTVNTIVISRLNPPTGNFQLINVPRCN</sequence>
<evidence type="ECO:0000313" key="3">
    <source>
        <dbReference type="EMBL" id="AHG93300.1"/>
    </source>
</evidence>
<accession>W0RSM1</accession>
<dbReference type="KEGG" id="gba:J421_5765"/>
<keyword evidence="3" id="KW-0614">Plasmid</keyword>
<protein>
    <recommendedName>
        <fullName evidence="2">DUF4397 domain-containing protein</fullName>
    </recommendedName>
</protein>
<feature type="domain" description="DUF4397" evidence="2">
    <location>
        <begin position="30"/>
        <end position="147"/>
    </location>
</feature>
<dbReference type="RefSeq" id="WP_025414606.1">
    <property type="nucleotide sequence ID" value="NZ_CP007130.1"/>
</dbReference>
<feature type="signal peptide" evidence="1">
    <location>
        <begin position="1"/>
        <end position="27"/>
    </location>
</feature>
<feature type="chain" id="PRO_5004794551" description="DUF4397 domain-containing protein" evidence="1">
    <location>
        <begin position="28"/>
        <end position="240"/>
    </location>
</feature>
<geneLocation type="plasmid" evidence="3 4">
    <name>2</name>
</geneLocation>
<evidence type="ECO:0000313" key="4">
    <source>
        <dbReference type="Proteomes" id="UP000019151"/>
    </source>
</evidence>
<dbReference type="InterPro" id="IPR025510">
    <property type="entry name" value="DUF4397"/>
</dbReference>
<reference evidence="3 4" key="1">
    <citation type="journal article" date="2014" name="Genome Announc.">
        <title>Genome Sequence and Methylome of Soil Bacterium Gemmatirosa kalamazoonensis KBS708T, a Member of the Rarely Cultivated Gemmatimonadetes Phylum.</title>
        <authorList>
            <person name="Debruyn J.M."/>
            <person name="Radosevich M."/>
            <person name="Wommack K.E."/>
            <person name="Polson S.W."/>
            <person name="Hauser L.J."/>
            <person name="Fawaz M.N."/>
            <person name="Korlach J."/>
            <person name="Tsai Y.C."/>
        </authorList>
    </citation>
    <scope>NUCLEOTIDE SEQUENCE [LARGE SCALE GENOMIC DNA]</scope>
    <source>
        <strain evidence="3 4">KBS708</strain>
        <plasmid evidence="4">Plasmid 2</plasmid>
    </source>
</reference>
<proteinExistence type="predicted"/>
<organism evidence="3 4">
    <name type="scientific">Gemmatirosa kalamazoonensis</name>
    <dbReference type="NCBI Taxonomy" id="861299"/>
    <lineage>
        <taxon>Bacteria</taxon>
        <taxon>Pseudomonadati</taxon>
        <taxon>Gemmatimonadota</taxon>
        <taxon>Gemmatimonadia</taxon>
        <taxon>Gemmatimonadales</taxon>
        <taxon>Gemmatimonadaceae</taxon>
        <taxon>Gemmatirosa</taxon>
    </lineage>
</organism>
<dbReference type="AlphaFoldDB" id="W0RSM1"/>
<dbReference type="HOGENOM" id="CLU_1155119_0_0_0"/>
<dbReference type="EMBL" id="CP007130">
    <property type="protein sequence ID" value="AHG93300.1"/>
    <property type="molecule type" value="Genomic_DNA"/>
</dbReference>
<dbReference type="Pfam" id="PF14344">
    <property type="entry name" value="DUF4397"/>
    <property type="match status" value="1"/>
</dbReference>
<gene>
    <name evidence="3" type="ORF">J421_5765</name>
</gene>